<dbReference type="Gene3D" id="1.10.150.720">
    <property type="entry name" value="Haloacid dehalogenase-like hydrolase"/>
    <property type="match status" value="1"/>
</dbReference>
<name>A0A165MP74_9APHY</name>
<dbReference type="SFLD" id="SFLDG01129">
    <property type="entry name" value="C1.5:_HAD__Beta-PGM__Phosphata"/>
    <property type="match status" value="1"/>
</dbReference>
<sequence>MAIRAVLFDALFTIVAPRQPIYVQYSQTFEPYLGVLDPDMLKKSFKSALRQVQKEKPAYESGAEGWWGEVIKRTALGAGADPRAVERSLDEIAPWLLHRFSSREGYKLFDDSIPTLQRLRSANIRTGLISNTDARMRAVLDDLDATRHLDTILLSSEEGIEKPAREMFLRACARLGIQPSEAVHVGDELPADYYGAKESGLEALLVRRPGPEGEGEAKEPDEDLTGVTVVPSLAKVVDWVQRRNTVL</sequence>
<dbReference type="EMBL" id="KV429097">
    <property type="protein sequence ID" value="KZT65942.1"/>
    <property type="molecule type" value="Genomic_DNA"/>
</dbReference>
<keyword evidence="1" id="KW-0378">Hydrolase</keyword>
<proteinExistence type="predicted"/>
<organism evidence="1 2">
    <name type="scientific">Daedalea quercina L-15889</name>
    <dbReference type="NCBI Taxonomy" id="1314783"/>
    <lineage>
        <taxon>Eukaryota</taxon>
        <taxon>Fungi</taxon>
        <taxon>Dikarya</taxon>
        <taxon>Basidiomycota</taxon>
        <taxon>Agaricomycotina</taxon>
        <taxon>Agaricomycetes</taxon>
        <taxon>Polyporales</taxon>
        <taxon>Fomitopsis</taxon>
    </lineage>
</organism>
<dbReference type="PANTHER" id="PTHR46191:SF2">
    <property type="entry name" value="HALOACID DEHALOGENASE-LIKE HYDROLASE DOMAIN-CONTAINING PROTEIN 3"/>
    <property type="match status" value="1"/>
</dbReference>
<dbReference type="SFLD" id="SFLDS00003">
    <property type="entry name" value="Haloacid_Dehalogenase"/>
    <property type="match status" value="1"/>
</dbReference>
<dbReference type="InterPro" id="IPR044924">
    <property type="entry name" value="HAD-SF_hydro_IA_REG-2-like_cap"/>
</dbReference>
<gene>
    <name evidence="1" type="ORF">DAEQUDRAFT_490538</name>
</gene>
<dbReference type="Gene3D" id="3.40.50.1000">
    <property type="entry name" value="HAD superfamily/HAD-like"/>
    <property type="match status" value="1"/>
</dbReference>
<dbReference type="OrthoDB" id="444127at2759"/>
<dbReference type="GO" id="GO:0005634">
    <property type="term" value="C:nucleus"/>
    <property type="evidence" value="ECO:0007669"/>
    <property type="project" value="TreeGrafter"/>
</dbReference>
<evidence type="ECO:0000313" key="2">
    <source>
        <dbReference type="Proteomes" id="UP000076727"/>
    </source>
</evidence>
<dbReference type="AlphaFoldDB" id="A0A165MP74"/>
<dbReference type="GO" id="GO:0016791">
    <property type="term" value="F:phosphatase activity"/>
    <property type="evidence" value="ECO:0007669"/>
    <property type="project" value="UniProtKB-ARBA"/>
</dbReference>
<dbReference type="PANTHER" id="PTHR46191">
    <property type="match status" value="1"/>
</dbReference>
<dbReference type="InterPro" id="IPR036412">
    <property type="entry name" value="HAD-like_sf"/>
</dbReference>
<reference evidence="1 2" key="1">
    <citation type="journal article" date="2016" name="Mol. Biol. Evol.">
        <title>Comparative Genomics of Early-Diverging Mushroom-Forming Fungi Provides Insights into the Origins of Lignocellulose Decay Capabilities.</title>
        <authorList>
            <person name="Nagy L.G."/>
            <person name="Riley R."/>
            <person name="Tritt A."/>
            <person name="Adam C."/>
            <person name="Daum C."/>
            <person name="Floudas D."/>
            <person name="Sun H."/>
            <person name="Yadav J.S."/>
            <person name="Pangilinan J."/>
            <person name="Larsson K.H."/>
            <person name="Matsuura K."/>
            <person name="Barry K."/>
            <person name="Labutti K."/>
            <person name="Kuo R."/>
            <person name="Ohm R.A."/>
            <person name="Bhattacharya S.S."/>
            <person name="Shirouzu T."/>
            <person name="Yoshinaga Y."/>
            <person name="Martin F.M."/>
            <person name="Grigoriev I.V."/>
            <person name="Hibbett D.S."/>
        </authorList>
    </citation>
    <scope>NUCLEOTIDE SEQUENCE [LARGE SCALE GENOMIC DNA]</scope>
    <source>
        <strain evidence="1 2">L-15889</strain>
    </source>
</reference>
<protein>
    <submittedName>
        <fullName evidence="1">HAD-superfamily hydrolase</fullName>
    </submittedName>
</protein>
<accession>A0A165MP74</accession>
<dbReference type="Proteomes" id="UP000076727">
    <property type="component" value="Unassembled WGS sequence"/>
</dbReference>
<dbReference type="InterPro" id="IPR051828">
    <property type="entry name" value="HAD-like_hydrolase_domain"/>
</dbReference>
<dbReference type="SUPFAM" id="SSF56784">
    <property type="entry name" value="HAD-like"/>
    <property type="match status" value="1"/>
</dbReference>
<dbReference type="Pfam" id="PF00702">
    <property type="entry name" value="Hydrolase"/>
    <property type="match status" value="1"/>
</dbReference>
<dbReference type="PRINTS" id="PR00413">
    <property type="entry name" value="HADHALOGNASE"/>
</dbReference>
<evidence type="ECO:0000313" key="1">
    <source>
        <dbReference type="EMBL" id="KZT65942.1"/>
    </source>
</evidence>
<dbReference type="InterPro" id="IPR023214">
    <property type="entry name" value="HAD_sf"/>
</dbReference>
<dbReference type="InterPro" id="IPR006439">
    <property type="entry name" value="HAD-SF_hydro_IA"/>
</dbReference>
<dbReference type="STRING" id="1314783.A0A165MP74"/>
<keyword evidence="2" id="KW-1185">Reference proteome</keyword>
<dbReference type="NCBIfam" id="TIGR01549">
    <property type="entry name" value="HAD-SF-IA-v1"/>
    <property type="match status" value="1"/>
</dbReference>